<keyword evidence="1" id="KW-0472">Membrane</keyword>
<name>A0A1J4J144_9EUKA</name>
<comment type="caution">
    <text evidence="3">The sequence shown here is derived from an EMBL/GenBank/DDBJ whole genome shotgun (WGS) entry which is preliminary data.</text>
</comment>
<dbReference type="AlphaFoldDB" id="A0A1J4J144"/>
<dbReference type="GeneID" id="94847905"/>
<feature type="chain" id="PRO_5012000808" evidence="2">
    <location>
        <begin position="16"/>
        <end position="288"/>
    </location>
</feature>
<sequence>MNWLFLLLSFSVEEADLYVGHYAMFHNISLIADSNFTIASIYPRFLIVFCHAPNIKVSYSSSAHYNDESNYGNIVSTNNTSYLYLRDYGHVLLETTDDCEISFVVTCVPESCGDRLWISNIACPIEFRGEWKGTYRIDDHELCILYGINHIINYTVNTILFHNDRLHVQAISDLSFKGTNKNRNFLSKYSFFQLKIDSSPEKPRPKWPKRYLRVVAEGERELAASRPFSGFIQTEYPEQKPSDMQQLKFKLAVIVVGATFIGCCYIAFFWKGYKMSHYNMYAENLAVV</sequence>
<evidence type="ECO:0000313" key="4">
    <source>
        <dbReference type="Proteomes" id="UP000179807"/>
    </source>
</evidence>
<gene>
    <name evidence="3" type="ORF">TRFO_40430</name>
</gene>
<evidence type="ECO:0000256" key="1">
    <source>
        <dbReference type="SAM" id="Phobius"/>
    </source>
</evidence>
<keyword evidence="1" id="KW-0812">Transmembrane</keyword>
<dbReference type="Proteomes" id="UP000179807">
    <property type="component" value="Unassembled WGS sequence"/>
</dbReference>
<accession>A0A1J4J144</accession>
<evidence type="ECO:0000313" key="3">
    <source>
        <dbReference type="EMBL" id="OHS93256.1"/>
    </source>
</evidence>
<reference evidence="3" key="1">
    <citation type="submission" date="2016-10" db="EMBL/GenBank/DDBJ databases">
        <authorList>
            <person name="Benchimol M."/>
            <person name="Almeida L.G."/>
            <person name="Vasconcelos A.T."/>
            <person name="Perreira-Neves A."/>
            <person name="Rosa I.A."/>
            <person name="Tasca T."/>
            <person name="Bogo M.R."/>
            <person name="de Souza W."/>
        </authorList>
    </citation>
    <scope>NUCLEOTIDE SEQUENCE [LARGE SCALE GENOMIC DNA]</scope>
    <source>
        <strain evidence="3">K</strain>
    </source>
</reference>
<dbReference type="EMBL" id="MLAK01001417">
    <property type="protein sequence ID" value="OHS93256.1"/>
    <property type="molecule type" value="Genomic_DNA"/>
</dbReference>
<dbReference type="VEuPathDB" id="TrichDB:TRFO_40430"/>
<keyword evidence="4" id="KW-1185">Reference proteome</keyword>
<keyword evidence="2" id="KW-0732">Signal</keyword>
<organism evidence="3 4">
    <name type="scientific">Tritrichomonas foetus</name>
    <dbReference type="NCBI Taxonomy" id="1144522"/>
    <lineage>
        <taxon>Eukaryota</taxon>
        <taxon>Metamonada</taxon>
        <taxon>Parabasalia</taxon>
        <taxon>Tritrichomonadida</taxon>
        <taxon>Tritrichomonadidae</taxon>
        <taxon>Tritrichomonas</taxon>
    </lineage>
</organism>
<feature type="transmembrane region" description="Helical" evidence="1">
    <location>
        <begin position="249"/>
        <end position="270"/>
    </location>
</feature>
<proteinExistence type="predicted"/>
<protein>
    <submittedName>
        <fullName evidence="3">Uncharacterized protein</fullName>
    </submittedName>
</protein>
<feature type="signal peptide" evidence="2">
    <location>
        <begin position="1"/>
        <end position="15"/>
    </location>
</feature>
<dbReference type="RefSeq" id="XP_068346393.1">
    <property type="nucleotide sequence ID" value="XM_068513201.1"/>
</dbReference>
<keyword evidence="1" id="KW-1133">Transmembrane helix</keyword>
<evidence type="ECO:0000256" key="2">
    <source>
        <dbReference type="SAM" id="SignalP"/>
    </source>
</evidence>